<dbReference type="Gene3D" id="3.30.56.70">
    <property type="entry name" value="N2,N2-dimethylguanosine tRNA methyltransferase, C-terminal domain"/>
    <property type="match status" value="1"/>
</dbReference>
<evidence type="ECO:0000313" key="12">
    <source>
        <dbReference type="Proteomes" id="UP000002630"/>
    </source>
</evidence>
<dbReference type="GO" id="GO:0002940">
    <property type="term" value="P:tRNA N2-guanine methylation"/>
    <property type="evidence" value="ECO:0007669"/>
    <property type="project" value="TreeGrafter"/>
</dbReference>
<keyword evidence="4 9" id="KW-0949">S-adenosyl-L-methionine</keyword>
<dbReference type="GO" id="GO:0160104">
    <property type="term" value="F:tRNA (guanine(26)-N2)-dimethyltransferase activity"/>
    <property type="evidence" value="ECO:0007669"/>
    <property type="project" value="UniProtKB-UniRule"/>
</dbReference>
<comment type="catalytic activity">
    <reaction evidence="8 9">
        <text>guanosine(26) in tRNA + 2 S-adenosyl-L-methionine = N(2)-dimethylguanosine(26) in tRNA + 2 S-adenosyl-L-homocysteine + 2 H(+)</text>
        <dbReference type="Rhea" id="RHEA:43140"/>
        <dbReference type="Rhea" id="RHEA-COMP:10359"/>
        <dbReference type="Rhea" id="RHEA-COMP:10360"/>
        <dbReference type="ChEBI" id="CHEBI:15378"/>
        <dbReference type="ChEBI" id="CHEBI:57856"/>
        <dbReference type="ChEBI" id="CHEBI:59789"/>
        <dbReference type="ChEBI" id="CHEBI:74269"/>
        <dbReference type="ChEBI" id="CHEBI:74513"/>
        <dbReference type="EC" id="2.1.1.216"/>
    </reaction>
</comment>
<dbReference type="CDD" id="cd02440">
    <property type="entry name" value="AdoMet_MTases"/>
    <property type="match status" value="1"/>
</dbReference>
<dbReference type="FunFam" id="3.30.56.70:FF:000001">
    <property type="entry name" value="tRNA (guanine(26)-N(2))-dimethyltransferase"/>
    <property type="match status" value="1"/>
</dbReference>
<feature type="region of interest" description="Disordered" evidence="10">
    <location>
        <begin position="478"/>
        <end position="571"/>
    </location>
</feature>
<dbReference type="NCBIfam" id="TIGR00308">
    <property type="entry name" value="TRM1"/>
    <property type="match status" value="1"/>
</dbReference>
<comment type="similarity">
    <text evidence="9">Belongs to the class I-like SAM-binding methyltransferase superfamily. Trm1 family.</text>
</comment>
<dbReference type="EMBL" id="FN648364">
    <property type="protein sequence ID" value="CBN74289.1"/>
    <property type="molecule type" value="Genomic_DNA"/>
</dbReference>
<evidence type="ECO:0000256" key="4">
    <source>
        <dbReference type="ARBA" id="ARBA00022691"/>
    </source>
</evidence>
<dbReference type="SUPFAM" id="SSF53335">
    <property type="entry name" value="S-adenosyl-L-methionine-dependent methyltransferases"/>
    <property type="match status" value="1"/>
</dbReference>
<dbReference type="STRING" id="2880.D8LH70"/>
<organism evidence="11 12">
    <name type="scientific">Ectocarpus siliculosus</name>
    <name type="common">Brown alga</name>
    <name type="synonym">Conferva siliculosa</name>
    <dbReference type="NCBI Taxonomy" id="2880"/>
    <lineage>
        <taxon>Eukaryota</taxon>
        <taxon>Sar</taxon>
        <taxon>Stramenopiles</taxon>
        <taxon>Ochrophyta</taxon>
        <taxon>PX clade</taxon>
        <taxon>Phaeophyceae</taxon>
        <taxon>Ectocarpales</taxon>
        <taxon>Ectocarpaceae</taxon>
        <taxon>Ectocarpus</taxon>
    </lineage>
</organism>
<evidence type="ECO:0000256" key="6">
    <source>
        <dbReference type="ARBA" id="ARBA00022884"/>
    </source>
</evidence>
<dbReference type="eggNOG" id="KOG1253">
    <property type="taxonomic scope" value="Eukaryota"/>
</dbReference>
<accession>D8LH70</accession>
<evidence type="ECO:0000256" key="7">
    <source>
        <dbReference type="ARBA" id="ARBA00039099"/>
    </source>
</evidence>
<protein>
    <recommendedName>
        <fullName evidence="7 9">tRNA (guanine(26)-N(2))-dimethyltransferase</fullName>
        <ecNumber evidence="7 9">2.1.1.216</ecNumber>
    </recommendedName>
</protein>
<dbReference type="InterPro" id="IPR042296">
    <property type="entry name" value="tRNA_met_Trm1_C"/>
</dbReference>
<dbReference type="InterPro" id="IPR029063">
    <property type="entry name" value="SAM-dependent_MTases_sf"/>
</dbReference>
<name>D8LH70_ECTSI</name>
<dbReference type="EMBL" id="FN649750">
    <property type="protein sequence ID" value="CBN74289.1"/>
    <property type="molecule type" value="Genomic_DNA"/>
</dbReference>
<dbReference type="Proteomes" id="UP000002630">
    <property type="component" value="Linkage Group LG25"/>
</dbReference>
<evidence type="ECO:0000256" key="5">
    <source>
        <dbReference type="ARBA" id="ARBA00022694"/>
    </source>
</evidence>
<evidence type="ECO:0000256" key="8">
    <source>
        <dbReference type="ARBA" id="ARBA00051897"/>
    </source>
</evidence>
<evidence type="ECO:0000256" key="10">
    <source>
        <dbReference type="SAM" id="MobiDB-lite"/>
    </source>
</evidence>
<keyword evidence="12" id="KW-1185">Reference proteome</keyword>
<dbReference type="FunCoup" id="D8LH70">
    <property type="interactions" value="304"/>
</dbReference>
<dbReference type="Pfam" id="PF02005">
    <property type="entry name" value="TRM"/>
    <property type="match status" value="1"/>
</dbReference>
<dbReference type="PANTHER" id="PTHR10631">
    <property type="entry name" value="N 2 ,N 2 -DIMETHYLGUANOSINE TRNA METHYLTRANSFERASE"/>
    <property type="match status" value="1"/>
</dbReference>
<evidence type="ECO:0000256" key="3">
    <source>
        <dbReference type="ARBA" id="ARBA00022679"/>
    </source>
</evidence>
<keyword evidence="1 9" id="KW-0820">tRNA-binding</keyword>
<dbReference type="Gene3D" id="3.40.50.150">
    <property type="entry name" value="Vaccinia Virus protein VP39"/>
    <property type="match status" value="1"/>
</dbReference>
<dbReference type="InterPro" id="IPR002905">
    <property type="entry name" value="Trm1"/>
</dbReference>
<gene>
    <name evidence="11" type="ORF">Esi_0019_0061</name>
</gene>
<dbReference type="PROSITE" id="PS51626">
    <property type="entry name" value="SAM_MT_TRM1"/>
    <property type="match status" value="1"/>
</dbReference>
<sequence length="571" mass="63273">MLSARFLGSRTSRSSILRRKLSMASSGPSVDQLPPPPPGHRLLVEGQAAIPFSEGNEVFYNKVQEFNRDLSIHVIKLFAEKRLQEKTEKALRKTRKREGAEFTAQDLEGLDATDWSQRAADSASTDGIQILDALAATALRSIRYVKEIPGVKEVVVNDLDEAAVQAAQRNIDFNQVDVSKIRVQQGDAISAMHASSAAKQRFDVIDLDPYGSAAPFLDAAVQCVEEGGLLCVTCTDMGVLSGGHPETCYAKYGSMPTKGKYLHEMALRIVLHALEAQANRYRRHVVPVLSLSIDFYVRLFVRVFTSAAEVKKACTKAAYVHQSLGCGSFFLHPVGKMSNNNYNPSLTTGDGLCPQTGKRFKVGGPIWSPAIHNMEWVRLLLDRVQKNRGPYQPSTKKRIHGMLTSVSEELPDVPLFYSLPDMCSTLHCNSPRMIDMQAALVNAGFRVSQQHKEPQAVKTDAPDDVVWDVMRCWVKKHPVSDKRKTSSPGQAILSKDPNHQADFTVPSGLWQRKTATRYQQNPEPYWGPKSRATGNKRGAEESCGPSEGAPEDKRNRKEESPSLETKVDETR</sequence>
<dbReference type="OrthoDB" id="6349953at2759"/>
<feature type="compositionally biased region" description="Basic and acidic residues" evidence="10">
    <location>
        <begin position="550"/>
        <end position="571"/>
    </location>
</feature>
<dbReference type="InParanoid" id="D8LH70"/>
<keyword evidence="6 9" id="KW-0694">RNA-binding</keyword>
<evidence type="ECO:0000256" key="1">
    <source>
        <dbReference type="ARBA" id="ARBA00022555"/>
    </source>
</evidence>
<dbReference type="AlphaFoldDB" id="D8LH70"/>
<dbReference type="GO" id="GO:0005634">
    <property type="term" value="C:nucleus"/>
    <property type="evidence" value="ECO:0007669"/>
    <property type="project" value="TreeGrafter"/>
</dbReference>
<keyword evidence="3 9" id="KW-0808">Transferase</keyword>
<evidence type="ECO:0000256" key="2">
    <source>
        <dbReference type="ARBA" id="ARBA00022603"/>
    </source>
</evidence>
<reference evidence="11 12" key="1">
    <citation type="journal article" date="2010" name="Nature">
        <title>The Ectocarpus genome and the independent evolution of multicellularity in brown algae.</title>
        <authorList>
            <person name="Cock J.M."/>
            <person name="Sterck L."/>
            <person name="Rouze P."/>
            <person name="Scornet D."/>
            <person name="Allen A.E."/>
            <person name="Amoutzias G."/>
            <person name="Anthouard V."/>
            <person name="Artiguenave F."/>
            <person name="Aury J.M."/>
            <person name="Badger J.H."/>
            <person name="Beszteri B."/>
            <person name="Billiau K."/>
            <person name="Bonnet E."/>
            <person name="Bothwell J.H."/>
            <person name="Bowler C."/>
            <person name="Boyen C."/>
            <person name="Brownlee C."/>
            <person name="Carrano C.J."/>
            <person name="Charrier B."/>
            <person name="Cho G.Y."/>
            <person name="Coelho S.M."/>
            <person name="Collen J."/>
            <person name="Corre E."/>
            <person name="Da Silva C."/>
            <person name="Delage L."/>
            <person name="Delaroque N."/>
            <person name="Dittami S.M."/>
            <person name="Doulbeau S."/>
            <person name="Elias M."/>
            <person name="Farnham G."/>
            <person name="Gachon C.M."/>
            <person name="Gschloessl B."/>
            <person name="Heesch S."/>
            <person name="Jabbari K."/>
            <person name="Jubin C."/>
            <person name="Kawai H."/>
            <person name="Kimura K."/>
            <person name="Kloareg B."/>
            <person name="Kupper F.C."/>
            <person name="Lang D."/>
            <person name="Le Bail A."/>
            <person name="Leblanc C."/>
            <person name="Lerouge P."/>
            <person name="Lohr M."/>
            <person name="Lopez P.J."/>
            <person name="Martens C."/>
            <person name="Maumus F."/>
            <person name="Michel G."/>
            <person name="Miranda-Saavedra D."/>
            <person name="Morales J."/>
            <person name="Moreau H."/>
            <person name="Motomura T."/>
            <person name="Nagasato C."/>
            <person name="Napoli C.A."/>
            <person name="Nelson D.R."/>
            <person name="Nyvall-Collen P."/>
            <person name="Peters A.F."/>
            <person name="Pommier C."/>
            <person name="Potin P."/>
            <person name="Poulain J."/>
            <person name="Quesneville H."/>
            <person name="Read B."/>
            <person name="Rensing S.A."/>
            <person name="Ritter A."/>
            <person name="Rousvoal S."/>
            <person name="Samanta M."/>
            <person name="Samson G."/>
            <person name="Schroeder D.C."/>
            <person name="Segurens B."/>
            <person name="Strittmatter M."/>
            <person name="Tonon T."/>
            <person name="Tregear J.W."/>
            <person name="Valentin K."/>
            <person name="von Dassow P."/>
            <person name="Yamagishi T."/>
            <person name="Van de Peer Y."/>
            <person name="Wincker P."/>
        </authorList>
    </citation>
    <scope>NUCLEOTIDE SEQUENCE [LARGE SCALE GENOMIC DNA]</scope>
    <source>
        <strain evidence="12">Ec32 / CCAP1310/4</strain>
    </source>
</reference>
<keyword evidence="2 9" id="KW-0489">Methyltransferase</keyword>
<evidence type="ECO:0000313" key="11">
    <source>
        <dbReference type="EMBL" id="CBN74289.1"/>
    </source>
</evidence>
<dbReference type="EC" id="2.1.1.216" evidence="7 9"/>
<dbReference type="PANTHER" id="PTHR10631:SF3">
    <property type="entry name" value="TRNA (GUANINE(26)-N(2))-DIMETHYLTRANSFERASE"/>
    <property type="match status" value="1"/>
</dbReference>
<dbReference type="GO" id="GO:0000049">
    <property type="term" value="F:tRNA binding"/>
    <property type="evidence" value="ECO:0007669"/>
    <property type="project" value="UniProtKB-UniRule"/>
</dbReference>
<dbReference type="OMA" id="MKCCHEM"/>
<evidence type="ECO:0000256" key="9">
    <source>
        <dbReference type="PROSITE-ProRule" id="PRU00958"/>
    </source>
</evidence>
<keyword evidence="5 9" id="KW-0819">tRNA processing</keyword>
<proteinExistence type="inferred from homology"/>